<dbReference type="AlphaFoldDB" id="A0A101LYB9"/>
<evidence type="ECO:0000256" key="1">
    <source>
        <dbReference type="SAM" id="MobiDB-lite"/>
    </source>
</evidence>
<feature type="region of interest" description="Disordered" evidence="1">
    <location>
        <begin position="80"/>
        <end position="99"/>
    </location>
</feature>
<name>A0A101LYB9_PICGL</name>
<dbReference type="EMBL" id="LKAM01000007">
    <property type="protein sequence ID" value="KUM47590.1"/>
    <property type="molecule type" value="Genomic_DNA"/>
</dbReference>
<comment type="caution">
    <text evidence="2">The sequence shown here is derived from an EMBL/GenBank/DDBJ whole genome shotgun (WGS) entry which is preliminary data.</text>
</comment>
<protein>
    <submittedName>
        <fullName evidence="2">Uncharacterized protein</fullName>
    </submittedName>
</protein>
<evidence type="ECO:0000313" key="2">
    <source>
        <dbReference type="EMBL" id="KUM47590.1"/>
    </source>
</evidence>
<organism evidence="2">
    <name type="scientific">Picea glauca</name>
    <name type="common">White spruce</name>
    <name type="synonym">Pinus glauca</name>
    <dbReference type="NCBI Taxonomy" id="3330"/>
    <lineage>
        <taxon>Eukaryota</taxon>
        <taxon>Viridiplantae</taxon>
        <taxon>Streptophyta</taxon>
        <taxon>Embryophyta</taxon>
        <taxon>Tracheophyta</taxon>
        <taxon>Spermatophyta</taxon>
        <taxon>Pinopsida</taxon>
        <taxon>Pinidae</taxon>
        <taxon>Conifers I</taxon>
        <taxon>Pinales</taxon>
        <taxon>Pinaceae</taxon>
        <taxon>Picea</taxon>
    </lineage>
</organism>
<accession>A0A101LYB9</accession>
<gene>
    <name evidence="2" type="ORF">ABT39_MTgene5776</name>
</gene>
<proteinExistence type="predicted"/>
<reference evidence="2" key="1">
    <citation type="journal article" date="2015" name="Genome Biol. Evol.">
        <title>Organellar Genomes of White Spruce (Picea glauca): Assembly and Annotation.</title>
        <authorList>
            <person name="Jackman S.D."/>
            <person name="Warren R.L."/>
            <person name="Gibb E.A."/>
            <person name="Vandervalk B.P."/>
            <person name="Mohamadi H."/>
            <person name="Chu J."/>
            <person name="Raymond A."/>
            <person name="Pleasance S."/>
            <person name="Coope R."/>
            <person name="Wildung M.R."/>
            <person name="Ritland C.E."/>
            <person name="Bousquet J."/>
            <person name="Jones S.J."/>
            <person name="Bohlmann J."/>
            <person name="Birol I."/>
        </authorList>
    </citation>
    <scope>NUCLEOTIDE SEQUENCE [LARGE SCALE GENOMIC DNA]</scope>
    <source>
        <tissue evidence="2">Flushing bud</tissue>
    </source>
</reference>
<sequence>MIDPTTDGTTHSGLGEEENFPFQCSFFCNAANRCSHPSFRRRSGRINIIDIIPSFRTCSYVYRGFFLEPAVKILFTGSSGRISGKKESSRGSPLPYDINPARATSTYKIMNLPSRTKGLE</sequence>
<keyword evidence="2" id="KW-0496">Mitochondrion</keyword>
<geneLocation type="mitochondrion" evidence="2"/>